<dbReference type="EMBL" id="WKFB01000256">
    <property type="protein sequence ID" value="KAF6729381.1"/>
    <property type="molecule type" value="Genomic_DNA"/>
</dbReference>
<sequence length="114" mass="12217">MDALKEGHKMSLSSGKVVALAAGFSVGLTVGYIFYRRISSNAGEDTDKEVCKMTLPVEVYRNLSRSQAKFLEIDDVIGASSELSMSCISLSDAASFSGSVDVPDDELLLDQSDK</sequence>
<protein>
    <submittedName>
        <fullName evidence="2">Uncharacterized protein</fullName>
    </submittedName>
</protein>
<keyword evidence="1" id="KW-0472">Membrane</keyword>
<keyword evidence="1" id="KW-0812">Transmembrane</keyword>
<dbReference type="Proteomes" id="UP000646548">
    <property type="component" value="Unassembled WGS sequence"/>
</dbReference>
<comment type="caution">
    <text evidence="2">The sequence shown here is derived from an EMBL/GenBank/DDBJ whole genome shotgun (WGS) entry which is preliminary data.</text>
</comment>
<dbReference type="AlphaFoldDB" id="A0A834FCE6"/>
<accession>A0A834FCE6</accession>
<evidence type="ECO:0000313" key="3">
    <source>
        <dbReference type="Proteomes" id="UP000646548"/>
    </source>
</evidence>
<proteinExistence type="predicted"/>
<keyword evidence="1" id="KW-1133">Transmembrane helix</keyword>
<feature type="transmembrane region" description="Helical" evidence="1">
    <location>
        <begin position="17"/>
        <end position="35"/>
    </location>
</feature>
<gene>
    <name evidence="2" type="ORF">FQA47_000640</name>
</gene>
<evidence type="ECO:0000313" key="2">
    <source>
        <dbReference type="EMBL" id="KAF6729381.1"/>
    </source>
</evidence>
<reference evidence="2" key="1">
    <citation type="journal article" name="BMC Genomics">
        <title>Long-read sequencing and de novo genome assembly of marine medaka (Oryzias melastigma).</title>
        <authorList>
            <person name="Liang P."/>
            <person name="Saqib H.S.A."/>
            <person name="Ni X."/>
            <person name="Shen Y."/>
        </authorList>
    </citation>
    <scope>NUCLEOTIDE SEQUENCE</scope>
    <source>
        <strain evidence="2">Bigg-433</strain>
    </source>
</reference>
<organism evidence="2 3">
    <name type="scientific">Oryzias melastigma</name>
    <name type="common">Marine medaka</name>
    <dbReference type="NCBI Taxonomy" id="30732"/>
    <lineage>
        <taxon>Eukaryota</taxon>
        <taxon>Metazoa</taxon>
        <taxon>Chordata</taxon>
        <taxon>Craniata</taxon>
        <taxon>Vertebrata</taxon>
        <taxon>Euteleostomi</taxon>
        <taxon>Actinopterygii</taxon>
        <taxon>Neopterygii</taxon>
        <taxon>Teleostei</taxon>
        <taxon>Neoteleostei</taxon>
        <taxon>Acanthomorphata</taxon>
        <taxon>Ovalentaria</taxon>
        <taxon>Atherinomorphae</taxon>
        <taxon>Beloniformes</taxon>
        <taxon>Adrianichthyidae</taxon>
        <taxon>Oryziinae</taxon>
        <taxon>Oryzias</taxon>
    </lineage>
</organism>
<evidence type="ECO:0000256" key="1">
    <source>
        <dbReference type="SAM" id="Phobius"/>
    </source>
</evidence>
<name>A0A834FCE6_ORYME</name>